<protein>
    <submittedName>
        <fullName evidence="2">EGF-like domain-containing protein</fullName>
    </submittedName>
</protein>
<proteinExistence type="predicted"/>
<reference evidence="2" key="1">
    <citation type="submission" date="2016-11" db="UniProtKB">
        <authorList>
            <consortium name="WormBaseParasite"/>
        </authorList>
    </citation>
    <scope>IDENTIFICATION</scope>
    <source>
        <strain evidence="2">KR3021</strain>
    </source>
</reference>
<evidence type="ECO:0000313" key="1">
    <source>
        <dbReference type="Proteomes" id="UP000095286"/>
    </source>
</evidence>
<dbReference type="WBParaSite" id="RSKR_0000088800.1">
    <property type="protein sequence ID" value="RSKR_0000088800.1"/>
    <property type="gene ID" value="RSKR_0000088800"/>
</dbReference>
<sequence length="2316" mass="258476">MAPVIATQVTKTQPRVHDNKTTYKFVVDCKAPVDDGILKTQPFEVKCAFCEFPICDSVNTAEDYERVDPYSAIIDFSHQKQCNTPMTLYIDHTMLQFQIEIETLHPSVLSLVLVNSSGYGIAPVLIDSAGGSTNTVCYFDKQSAGEYKIVPSTDTSTSCYIYINSLVIGDVKIGFIQSNEDDFVPSERNDFPTKKAYQYQLTTIVARKVGIKSPGNIAGITLFQEFNIMTRPQKMNPRYGCDFDYYYNSFYCYKTGTYFAKVEGYDFFGNQFRRTKPFACEVSVGTPTPSDGSYTTSSQYTPLSCMNNGTLVTNSSTGSQKCYCSGAFYGSQCSAPYCFNGGYNINDGECLCPPQFEGPNCASVVCIPDSGLTVNEDYHTPIFVLRVRAQMGNVFFQLASQLNALQSYFSDNQKYFQKFGVVYFNNNGQNFTSQFYDSVEGFMGDLQTLQLNDDISGGCADTSFSALATALQLFMIGDRSPIYLISDALPSDTDLIDVIATFDSIYLSPIYFIQLEQSETDCPDTDFYSPAFKAIQRVARFSGGNVFYFGENEWDDFGPFFFNHITNTYFKAELLYLDNQDTCSNSPNTTFITLDKDASQITIVATGNYLNIKLFNQDGFQEGLNLLDAQQQINIFSVSELGAGNYRVQIISYPDTTFCELRVYSYVRPEATDYTNYYHISYGFSRMPQIDLLTIQPVYDTKNSFVAHISNLNVPSNGKIQAELTVYGQTDNGRELVFASNGIWRDHCDFNLYFSPMICHTPEQILYFNIFVSTSDNVQVQRAGALYCAYTAPVPSDSTNKCQNGGVANHDKSTNATCICPNSFEGQYCQQIICLNGGTATKIGCTCPPSVSGQFCEIISCTTKNDQPPQFKTSRSLVFILDITYVNRIFLSYLADTTVQLATDIYSNSVAYVDRISIIAYDAERVFEIGSANRQNASSIGVAFNKAFVLANGNKDHCAKTRQWDAVKMAETLSEDGSLVYLFASSMPDQSLDFAFDVQVANKYIERRLTFIVWMSALDKVAHFCEGTNDDLALTKTLTQQSLNGQYFQVSLNSYGLVTGVIPSFIDDNLLYRKSFESCFEACMTWFPVDSHTQNVIIKINGENKDLKFYIQQPNGVEYFSQDTIILDTATELSVIEMRSECAKKWVPFGKNDCIMIVSDVDDRLTWNDAREVCKYNGGFLLDSLYAGKQDLIDEMQATLKLDQIWLGLNDFENEEEGWFWDRGYSSASPLDYSSYTNWGKDVDTKDATRNCGYNVNGKWNITFCDEVKAYACQSNRYNDNFQPSGTEQEKLPRGRWLVSIVGSGPYDIEIRAQSNIKLSTGFVNNIHSDFPLTAAIGNTNLNRAITHVTQLNEGWVVASLTSTQIYATNDILLAAATYQQRTGCSSQFVSQSIYCDPDDDFFKQFYMIHTGVDEYGYTFQRMTYGRCDNVILTCGNGGILLDGVCICSELWSGTHCEKPNCINGGTLNPLDNSCKCLDNYDGDACQYPTCPVPNPIQFSFDNKTFALVVENNYYNDDAMTSLKDTIAVVLEFDYVGWFGNYVLVTYDSISTPKVFETTSLQDFLNAFINLEGADVTETCSMPIFRAFISALNSIDKPQSVIYSLIRGYPNDVGNEDEFVYLMNLKQPQLIIHNVVDEPNCPFDISNEVTNRLCQYALNSNGILIPTSKNTVGSSFNIVVRNLYHGAVVANPSAVTGNKCDKSVTEYINIDFSVLKITFIIYGSKEKTISVIDGMGEAVSLFLVYADMNPTGGSTLGIYQTETLSAEMAGIWVVEIESTGTCMSQIRTTGSTDVYIGYVNYLLDSPNSASHLDNGTASPSSTYNSMVGIVSDFKSTLSYVKMYNMFTQEYNFLKFYKRDGCTYSFYSDPFKCTPGQILLKFFGIDRHGYLFVRDGSINCIQFDWRTPATVIPLTGSTNGMRTTQMQTTQNIPTTTVNIPVTTQNIPTTTTNAPPVVTTLSNLNPSRANFYIILDTSSAVDTDSATSFLQFWTSLFSYFQIGSKHINVALGDSQGNGDMGDDYPVFNAFTSVNQLINAMASDYPVNKTSGQDYFEFLLTLALNHNFLATGYDQNVFPKLLFYVTTNSQISDEAIDMADNIRQANVFQIVIISLGTVDDDLQNTYTNMADCYYNNDSFEDLDDLQATTAMAFPIENLDINLPPVDELGQLKYGPYDLVRNLSMNAKEGVEVIYKNRDQTVAAQETALDAYFARSNVSAADKAVYAAFKQETAGSEAREETLVEVAYAKASSTLTASQKALYQQLKTIFDNKSFTIRQSDDQIYAAKNKASEIDRYTIDKLIINALLSQQNYNIMPIGV</sequence>
<evidence type="ECO:0000313" key="2">
    <source>
        <dbReference type="WBParaSite" id="RSKR_0000088800.1"/>
    </source>
</evidence>
<name>A0AC35TI26_9BILA</name>
<organism evidence="1 2">
    <name type="scientific">Rhabditophanes sp. KR3021</name>
    <dbReference type="NCBI Taxonomy" id="114890"/>
    <lineage>
        <taxon>Eukaryota</taxon>
        <taxon>Metazoa</taxon>
        <taxon>Ecdysozoa</taxon>
        <taxon>Nematoda</taxon>
        <taxon>Chromadorea</taxon>
        <taxon>Rhabditida</taxon>
        <taxon>Tylenchina</taxon>
        <taxon>Panagrolaimomorpha</taxon>
        <taxon>Strongyloidoidea</taxon>
        <taxon>Alloionematidae</taxon>
        <taxon>Rhabditophanes</taxon>
    </lineage>
</organism>
<accession>A0AC35TI26</accession>
<dbReference type="Proteomes" id="UP000095286">
    <property type="component" value="Unplaced"/>
</dbReference>